<gene>
    <name evidence="9" type="ORF">BDA96_06G269400</name>
</gene>
<accession>A0A921UDP2</accession>
<sequence length="822" mass="93776">MPSSISLSDLQILEPMEEEEYSSETSNEEDGEKEGNSAEVFRPVDVDPACLPKVGMIFDSEEDAFQFYVTYGCHAGFGITRRSNNTFDGFRYRSTFICSKGGQSRLRSGVTRPARKRGMKTGCKAKMIVKDAHFQNRWEVIVLELEHNHPLDPSLLKFKRHLKNSPFLINPPQICESEGQQSNSALVHSSRVGDTGVTSSSTQIEFKAKIDRNRKLKLAEGDLDALLDFLNKMQDQNPCFFYSLDMNEQGQLRNVFWADAKSRSSYNYFGDVVAINVTNFSDQYDMQFVSFMGTNHHAQPVLLGCGLLAGRSLGAYVWLFGTWLRCMNAKPPHSIITNYCHDVAIAIKKVFPNARHRFCLANILNVLPEKLEEMENKDEIIATFTTLAYDYVTVPDFDREWQDTIQHFRLEGNEWLSKLYEVRVQWAPVYVKDSFWAGMSVTDRSDSVTDYFDGWLMSGTSLKMFVEQYEEAVKGKLEKESYEDLRSAQMRPPMVTGLPVEDQAAKVYTAEIFQKFFNEIGHSFHCNYSILERNDSMVTYIVSEHVDQTNKVDYKVAYDNVQGDIWCLCRLYQSKGILCRHALTVLRQELVPMIPQKYIIHRWCKDCKQTCASISQPVSASNQELGSYDDLYKLGHQYFAEVVEFGSMNSESKEYALSIMREIRDKVISYEKSLRDQRVDSHVSTANFAYNPVNEDFTDDALPISLSTKGWDLTQGQSKRSRKKKLATPTVLDTLKKKTKRAYNKRRNATANTLNTAATVTDSVTDGTNVQQNPVNEGWPLTSTSAPETFPYGVENISFDLSQYNNAPSFHWPESSSRSQLQ</sequence>
<evidence type="ECO:0000259" key="8">
    <source>
        <dbReference type="PROSITE" id="PS50966"/>
    </source>
</evidence>
<comment type="similarity">
    <text evidence="1 6">Belongs to the FHY3/FAR1 family.</text>
</comment>
<evidence type="ECO:0000256" key="1">
    <source>
        <dbReference type="ARBA" id="ARBA00005889"/>
    </source>
</evidence>
<dbReference type="PANTHER" id="PTHR31669">
    <property type="entry name" value="PROTEIN FAR1-RELATED SEQUENCE 10-RELATED"/>
    <property type="match status" value="1"/>
</dbReference>
<evidence type="ECO:0000256" key="5">
    <source>
        <dbReference type="PROSITE-ProRule" id="PRU00325"/>
    </source>
</evidence>
<keyword evidence="4 6" id="KW-0862">Zinc</keyword>
<evidence type="ECO:0000313" key="10">
    <source>
        <dbReference type="Proteomes" id="UP000807115"/>
    </source>
</evidence>
<organism evidence="9 10">
    <name type="scientific">Sorghum bicolor</name>
    <name type="common">Sorghum</name>
    <name type="synonym">Sorghum vulgare</name>
    <dbReference type="NCBI Taxonomy" id="4558"/>
    <lineage>
        <taxon>Eukaryota</taxon>
        <taxon>Viridiplantae</taxon>
        <taxon>Streptophyta</taxon>
        <taxon>Embryophyta</taxon>
        <taxon>Tracheophyta</taxon>
        <taxon>Spermatophyta</taxon>
        <taxon>Magnoliopsida</taxon>
        <taxon>Liliopsida</taxon>
        <taxon>Poales</taxon>
        <taxon>Poaceae</taxon>
        <taxon>PACMAD clade</taxon>
        <taxon>Panicoideae</taxon>
        <taxon>Andropogonodae</taxon>
        <taxon>Andropogoneae</taxon>
        <taxon>Sorghinae</taxon>
        <taxon>Sorghum</taxon>
    </lineage>
</organism>
<dbReference type="Proteomes" id="UP000807115">
    <property type="component" value="Chromosome 6"/>
</dbReference>
<reference evidence="9" key="1">
    <citation type="journal article" date="2019" name="BMC Genomics">
        <title>A new reference genome for Sorghum bicolor reveals high levels of sequence similarity between sweet and grain genotypes: implications for the genetics of sugar metabolism.</title>
        <authorList>
            <person name="Cooper E.A."/>
            <person name="Brenton Z.W."/>
            <person name="Flinn B.S."/>
            <person name="Jenkins J."/>
            <person name="Shu S."/>
            <person name="Flowers D."/>
            <person name="Luo F."/>
            <person name="Wang Y."/>
            <person name="Xia P."/>
            <person name="Barry K."/>
            <person name="Daum C."/>
            <person name="Lipzen A."/>
            <person name="Yoshinaga Y."/>
            <person name="Schmutz J."/>
            <person name="Saski C."/>
            <person name="Vermerris W."/>
            <person name="Kresovich S."/>
        </authorList>
    </citation>
    <scope>NUCLEOTIDE SEQUENCE</scope>
</reference>
<evidence type="ECO:0000256" key="6">
    <source>
        <dbReference type="RuleBase" id="RU367018"/>
    </source>
</evidence>
<evidence type="ECO:0000256" key="3">
    <source>
        <dbReference type="ARBA" id="ARBA00022771"/>
    </source>
</evidence>
<dbReference type="Pfam" id="PF04434">
    <property type="entry name" value="SWIM"/>
    <property type="match status" value="1"/>
</dbReference>
<dbReference type="InterPro" id="IPR004330">
    <property type="entry name" value="FAR1_DNA_bnd_dom"/>
</dbReference>
<dbReference type="PANTHER" id="PTHR31669:SF167">
    <property type="entry name" value="PROTEIN FAR1-RELATED SEQUENCE"/>
    <property type="match status" value="1"/>
</dbReference>
<dbReference type="Pfam" id="PF10551">
    <property type="entry name" value="MULE"/>
    <property type="match status" value="1"/>
</dbReference>
<dbReference type="InterPro" id="IPR006564">
    <property type="entry name" value="Znf_PMZ"/>
</dbReference>
<proteinExistence type="inferred from homology"/>
<protein>
    <recommendedName>
        <fullName evidence="6">Protein FAR1-RELATED SEQUENCE</fullName>
    </recommendedName>
</protein>
<dbReference type="EMBL" id="CM027685">
    <property type="protein sequence ID" value="KAG0527859.1"/>
    <property type="molecule type" value="Genomic_DNA"/>
</dbReference>
<keyword evidence="2 6" id="KW-0479">Metal-binding</keyword>
<evidence type="ECO:0000256" key="4">
    <source>
        <dbReference type="ARBA" id="ARBA00022833"/>
    </source>
</evidence>
<evidence type="ECO:0000256" key="7">
    <source>
        <dbReference type="SAM" id="MobiDB-lite"/>
    </source>
</evidence>
<dbReference type="InterPro" id="IPR007527">
    <property type="entry name" value="Znf_SWIM"/>
</dbReference>
<dbReference type="Pfam" id="PF03101">
    <property type="entry name" value="FAR1"/>
    <property type="match status" value="1"/>
</dbReference>
<keyword evidence="3 5" id="KW-0863">Zinc-finger</keyword>
<name>A0A921UDP2_SORBI</name>
<evidence type="ECO:0000256" key="2">
    <source>
        <dbReference type="ARBA" id="ARBA00022723"/>
    </source>
</evidence>
<dbReference type="GO" id="GO:0005634">
    <property type="term" value="C:nucleus"/>
    <property type="evidence" value="ECO:0007669"/>
    <property type="project" value="UniProtKB-SubCell"/>
</dbReference>
<reference evidence="9" key="2">
    <citation type="submission" date="2020-10" db="EMBL/GenBank/DDBJ databases">
        <authorList>
            <person name="Cooper E.A."/>
            <person name="Brenton Z.W."/>
            <person name="Flinn B.S."/>
            <person name="Jenkins J."/>
            <person name="Shu S."/>
            <person name="Flowers D."/>
            <person name="Luo F."/>
            <person name="Wang Y."/>
            <person name="Xia P."/>
            <person name="Barry K."/>
            <person name="Daum C."/>
            <person name="Lipzen A."/>
            <person name="Yoshinaga Y."/>
            <person name="Schmutz J."/>
            <person name="Saski C."/>
            <person name="Vermerris W."/>
            <person name="Kresovich S."/>
        </authorList>
    </citation>
    <scope>NUCLEOTIDE SEQUENCE</scope>
</reference>
<comment type="function">
    <text evidence="6">Putative transcription activator involved in regulating light control of development.</text>
</comment>
<dbReference type="GO" id="GO:0006355">
    <property type="term" value="P:regulation of DNA-templated transcription"/>
    <property type="evidence" value="ECO:0007669"/>
    <property type="project" value="UniProtKB-UniRule"/>
</dbReference>
<dbReference type="PROSITE" id="PS50966">
    <property type="entry name" value="ZF_SWIM"/>
    <property type="match status" value="1"/>
</dbReference>
<feature type="region of interest" description="Disordered" evidence="7">
    <location>
        <begin position="1"/>
        <end position="39"/>
    </location>
</feature>
<dbReference type="InterPro" id="IPR031052">
    <property type="entry name" value="FHY3/FAR1"/>
</dbReference>
<dbReference type="GO" id="GO:0008270">
    <property type="term" value="F:zinc ion binding"/>
    <property type="evidence" value="ECO:0007669"/>
    <property type="project" value="UniProtKB-UniRule"/>
</dbReference>
<feature type="domain" description="SWIM-type" evidence="8">
    <location>
        <begin position="554"/>
        <end position="590"/>
    </location>
</feature>
<dbReference type="AlphaFoldDB" id="A0A921UDP2"/>
<feature type="compositionally biased region" description="Acidic residues" evidence="7">
    <location>
        <begin position="15"/>
        <end position="32"/>
    </location>
</feature>
<dbReference type="InterPro" id="IPR018289">
    <property type="entry name" value="MULE_transposase_dom"/>
</dbReference>
<comment type="caution">
    <text evidence="9">The sequence shown here is derived from an EMBL/GenBank/DDBJ whole genome shotgun (WGS) entry which is preliminary data.</text>
</comment>
<keyword evidence="6" id="KW-0539">Nucleus</keyword>
<comment type="subcellular location">
    <subcellularLocation>
        <location evidence="6">Nucleus</location>
    </subcellularLocation>
</comment>
<evidence type="ECO:0000313" key="9">
    <source>
        <dbReference type="EMBL" id="KAG0527859.1"/>
    </source>
</evidence>
<dbReference type="SMART" id="SM00575">
    <property type="entry name" value="ZnF_PMZ"/>
    <property type="match status" value="1"/>
</dbReference>